<dbReference type="Pfam" id="PF19054">
    <property type="entry name" value="DUF5753"/>
    <property type="match status" value="1"/>
</dbReference>
<protein>
    <submittedName>
        <fullName evidence="2">XRE family transcriptional regulator</fullName>
    </submittedName>
</protein>
<dbReference type="AlphaFoldDB" id="A0A345XQ92"/>
<evidence type="ECO:0000313" key="2">
    <source>
        <dbReference type="EMBL" id="AXK33808.1"/>
    </source>
</evidence>
<dbReference type="InterPro" id="IPR043917">
    <property type="entry name" value="DUF5753"/>
</dbReference>
<dbReference type="SUPFAM" id="SSF47413">
    <property type="entry name" value="lambda repressor-like DNA-binding domains"/>
    <property type="match status" value="1"/>
</dbReference>
<dbReference type="InterPro" id="IPR001387">
    <property type="entry name" value="Cro/C1-type_HTH"/>
</dbReference>
<gene>
    <name evidence="2" type="ORF">DVA86_15230</name>
</gene>
<dbReference type="Proteomes" id="UP000254425">
    <property type="component" value="Chromosome"/>
</dbReference>
<organism evidence="2 3">
    <name type="scientific">Streptomyces armeniacus</name>
    <dbReference type="NCBI Taxonomy" id="83291"/>
    <lineage>
        <taxon>Bacteria</taxon>
        <taxon>Bacillati</taxon>
        <taxon>Actinomycetota</taxon>
        <taxon>Actinomycetes</taxon>
        <taxon>Kitasatosporales</taxon>
        <taxon>Streptomycetaceae</taxon>
        <taxon>Streptomyces</taxon>
    </lineage>
</organism>
<keyword evidence="3" id="KW-1185">Reference proteome</keyword>
<proteinExistence type="predicted"/>
<dbReference type="GO" id="GO:0003677">
    <property type="term" value="F:DNA binding"/>
    <property type="evidence" value="ECO:0007669"/>
    <property type="project" value="InterPro"/>
</dbReference>
<feature type="domain" description="HTH cro/C1-type" evidence="1">
    <location>
        <begin position="33"/>
        <end position="88"/>
    </location>
</feature>
<dbReference type="Pfam" id="PF13560">
    <property type="entry name" value="HTH_31"/>
    <property type="match status" value="1"/>
</dbReference>
<dbReference type="Gene3D" id="1.10.260.40">
    <property type="entry name" value="lambda repressor-like DNA-binding domains"/>
    <property type="match status" value="1"/>
</dbReference>
<evidence type="ECO:0000259" key="1">
    <source>
        <dbReference type="SMART" id="SM00530"/>
    </source>
</evidence>
<dbReference type="InterPro" id="IPR010982">
    <property type="entry name" value="Lambda_DNA-bd_dom_sf"/>
</dbReference>
<dbReference type="KEGG" id="sarm:DVA86_15230"/>
<sequence length="308" mass="34613">MRITQVTGTEPAGRVLANRQAGPAVPRMVLGARLRTLREAQYITREEAAEAIRAEPTLVAALEQGRTGCRLRDVADLLTIYSVRDESERSTVLALARQANIPGWWQEFEDVVPDWLHTYLGLEQAADVLRSYEVQFVPGLLQTPDYARAVIGLGHADAPEPQLRRRVELRMRRQAILYGSQPPHLWTVIDEAALRRPVGGREVMRDQLRHLIQMCELPHVTVQLLPFQAGARLAAGAPVTLLRLPQRDLPDVVYLEQLIGAAYPDDPEDVEFYRHVIDQLVTRAEPATATQTLLREMLERDGDSPFAT</sequence>
<dbReference type="SMART" id="SM00530">
    <property type="entry name" value="HTH_XRE"/>
    <property type="match status" value="1"/>
</dbReference>
<reference evidence="2 3" key="1">
    <citation type="submission" date="2018-07" db="EMBL/GenBank/DDBJ databases">
        <title>Draft genome of the type strain Streptomyces armeniacus ATCC 15676.</title>
        <authorList>
            <person name="Labana P."/>
            <person name="Gosse J.T."/>
            <person name="Boddy C.N."/>
        </authorList>
    </citation>
    <scope>NUCLEOTIDE SEQUENCE [LARGE SCALE GENOMIC DNA]</scope>
    <source>
        <strain evidence="2 3">ATCC 15676</strain>
    </source>
</reference>
<dbReference type="EMBL" id="CP031320">
    <property type="protein sequence ID" value="AXK33808.1"/>
    <property type="molecule type" value="Genomic_DNA"/>
</dbReference>
<accession>A0A345XQ92</accession>
<dbReference type="RefSeq" id="WP_208878879.1">
    <property type="nucleotide sequence ID" value="NZ_CP031320.1"/>
</dbReference>
<name>A0A345XQ92_9ACTN</name>
<evidence type="ECO:0000313" key="3">
    <source>
        <dbReference type="Proteomes" id="UP000254425"/>
    </source>
</evidence>